<protein>
    <recommendedName>
        <fullName evidence="1">Ferric siderophore reductase C-terminal domain-containing protein</fullName>
    </recommendedName>
</protein>
<reference evidence="2 3" key="1">
    <citation type="submission" date="2018-11" db="EMBL/GenBank/DDBJ databases">
        <title>Rhodococcus spongicola sp. nov. and Rhodococcus xishaensis sp. nov. from marine sponges.</title>
        <authorList>
            <person name="Li L."/>
            <person name="Lin H.W."/>
        </authorList>
    </citation>
    <scope>NUCLEOTIDE SEQUENCE [LARGE SCALE GENOMIC DNA]</scope>
    <source>
        <strain evidence="2 3">CCTCC AB2014297</strain>
    </source>
</reference>
<keyword evidence="3" id="KW-1185">Reference proteome</keyword>
<sequence length="236" mass="25699">MIRPPRDCREAPPAAVAATLAGLATVGPYFTVTTGEPAPGPWRPTGRLYDDAETLAAVVTHVGVQIGADERRVAASTLFMGFAARLWSVTLGAVVRGRLIPVLDPEHLLWHEDRGRISLHLREPRGWEGGDPVALVRDTVLEQHLDPLIAAIRATEPMSAHLLWGNAASALIGTARVLDGETDSDAIRIAERILRDPRLAETLERAPSGYRRRSCCLFYRTTVSGYCGDCPLARPR</sequence>
<dbReference type="Proteomes" id="UP000286208">
    <property type="component" value="Unassembled WGS sequence"/>
</dbReference>
<dbReference type="EMBL" id="RKLP01000001">
    <property type="protein sequence ID" value="RVW11629.1"/>
    <property type="molecule type" value="Genomic_DNA"/>
</dbReference>
<dbReference type="GO" id="GO:0051537">
    <property type="term" value="F:2 iron, 2 sulfur cluster binding"/>
    <property type="evidence" value="ECO:0007669"/>
    <property type="project" value="InterPro"/>
</dbReference>
<accession>A0A438BL09</accession>
<dbReference type="Pfam" id="PF11575">
    <property type="entry name" value="FhuF_C"/>
    <property type="match status" value="1"/>
</dbReference>
<dbReference type="OrthoDB" id="3579586at2"/>
<organism evidence="2 3">
    <name type="scientific">Prescottella agglutinans</name>
    <dbReference type="NCBI Taxonomy" id="1644129"/>
    <lineage>
        <taxon>Bacteria</taxon>
        <taxon>Bacillati</taxon>
        <taxon>Actinomycetota</taxon>
        <taxon>Actinomycetes</taxon>
        <taxon>Mycobacteriales</taxon>
        <taxon>Nocardiaceae</taxon>
        <taxon>Prescottella</taxon>
    </lineage>
</organism>
<proteinExistence type="predicted"/>
<dbReference type="RefSeq" id="WP_127914395.1">
    <property type="nucleotide sequence ID" value="NZ_RKLP01000001.1"/>
</dbReference>
<dbReference type="InterPro" id="IPR024726">
    <property type="entry name" value="FhuF_C"/>
</dbReference>
<comment type="caution">
    <text evidence="2">The sequence shown here is derived from an EMBL/GenBank/DDBJ whole genome shotgun (WGS) entry which is preliminary data.</text>
</comment>
<dbReference type="AlphaFoldDB" id="A0A438BL09"/>
<name>A0A438BL09_9NOCA</name>
<evidence type="ECO:0000259" key="1">
    <source>
        <dbReference type="Pfam" id="PF11575"/>
    </source>
</evidence>
<evidence type="ECO:0000313" key="3">
    <source>
        <dbReference type="Proteomes" id="UP000286208"/>
    </source>
</evidence>
<gene>
    <name evidence="2" type="ORF">EGT67_02265</name>
</gene>
<feature type="domain" description="Ferric siderophore reductase C-terminal" evidence="1">
    <location>
        <begin position="212"/>
        <end position="232"/>
    </location>
</feature>
<evidence type="ECO:0000313" key="2">
    <source>
        <dbReference type="EMBL" id="RVW11629.1"/>
    </source>
</evidence>